<feature type="compositionally biased region" description="Polar residues" evidence="1">
    <location>
        <begin position="123"/>
        <end position="135"/>
    </location>
</feature>
<sequence length="384" mass="40668">MNEVVRAPHSRGAAGTAAAGWLSGRLYRVVRGGDSGNPTADVSVSLPAASGAGLKTDTTGQYPTKHTHRALAALRLIHDTRHTPNAGRAVVIIHASDTTTLISDISSETPTLLSSLNTSPPSFQLTSTTNSQKPSTLPPPAMDVQTPYALDLSSLLFTAFTLGFTPLLLVGLLFRMAVHPITLLYEWLTEEPKAPPLLTPWSPQYPVPTTPRAASSPRSPYAAPSPLPRGSEGFPSPSLQSRRYSPTLRAQSLRSSAGGGGTYAGPAFTAPPALRGTGTYLNISYSPGLGASVSVGSGSGGGQPAVFGVGLADKSSKYQPTLRHLPPRSAVAQPYRPETISSIAGAQAHASAQPLALDRAFRQIEEDKWDRTERWRREIMEDDY</sequence>
<keyword evidence="2" id="KW-0812">Transmembrane</keyword>
<keyword evidence="2" id="KW-1133">Transmembrane helix</keyword>
<gene>
    <name evidence="3" type="ORF">A1Q2_07632</name>
</gene>
<accession>K1VGA1</accession>
<keyword evidence="4" id="KW-1185">Reference proteome</keyword>
<evidence type="ECO:0000256" key="1">
    <source>
        <dbReference type="SAM" id="MobiDB-lite"/>
    </source>
</evidence>
<keyword evidence="2" id="KW-0472">Membrane</keyword>
<organism evidence="3 4">
    <name type="scientific">Trichosporon asahii var. asahii (strain CBS 8904)</name>
    <name type="common">Yeast</name>
    <dbReference type="NCBI Taxonomy" id="1220162"/>
    <lineage>
        <taxon>Eukaryota</taxon>
        <taxon>Fungi</taxon>
        <taxon>Dikarya</taxon>
        <taxon>Basidiomycota</taxon>
        <taxon>Agaricomycotina</taxon>
        <taxon>Tremellomycetes</taxon>
        <taxon>Trichosporonales</taxon>
        <taxon>Trichosporonaceae</taxon>
        <taxon>Trichosporon</taxon>
    </lineage>
</organism>
<dbReference type="EMBL" id="AMBO01000398">
    <property type="protein sequence ID" value="EKC98086.1"/>
    <property type="molecule type" value="Genomic_DNA"/>
</dbReference>
<dbReference type="HOGENOM" id="CLU_719995_0_0_1"/>
<feature type="compositionally biased region" description="Pro residues" evidence="1">
    <location>
        <begin position="198"/>
        <end position="209"/>
    </location>
</feature>
<feature type="region of interest" description="Disordered" evidence="1">
    <location>
        <begin position="198"/>
        <end position="265"/>
    </location>
</feature>
<comment type="caution">
    <text evidence="3">The sequence shown here is derived from an EMBL/GenBank/DDBJ whole genome shotgun (WGS) entry which is preliminary data.</text>
</comment>
<name>K1VGA1_TRIAC</name>
<reference evidence="3 4" key="1">
    <citation type="journal article" date="2012" name="Eukaryot. Cell">
        <title>Genome sequence of the Trichosporon asahii environmental strain CBS 8904.</title>
        <authorList>
            <person name="Yang R.Y."/>
            <person name="Li H.T."/>
            <person name="Zhu H."/>
            <person name="Zhou G.P."/>
            <person name="Wang M."/>
            <person name="Wang L."/>
        </authorList>
    </citation>
    <scope>NUCLEOTIDE SEQUENCE [LARGE SCALE GENOMIC DNA]</scope>
    <source>
        <strain evidence="3 4">CBS 8904</strain>
    </source>
</reference>
<dbReference type="Proteomes" id="UP000006757">
    <property type="component" value="Unassembled WGS sequence"/>
</dbReference>
<proteinExistence type="predicted"/>
<evidence type="ECO:0000313" key="4">
    <source>
        <dbReference type="Proteomes" id="UP000006757"/>
    </source>
</evidence>
<evidence type="ECO:0000256" key="2">
    <source>
        <dbReference type="SAM" id="Phobius"/>
    </source>
</evidence>
<feature type="region of interest" description="Disordered" evidence="1">
    <location>
        <begin position="112"/>
        <end position="142"/>
    </location>
</feature>
<dbReference type="AlphaFoldDB" id="K1VGA1"/>
<evidence type="ECO:0000313" key="3">
    <source>
        <dbReference type="EMBL" id="EKC98086.1"/>
    </source>
</evidence>
<feature type="compositionally biased region" description="Low complexity" evidence="1">
    <location>
        <begin position="112"/>
        <end position="122"/>
    </location>
</feature>
<feature type="compositionally biased region" description="Low complexity" evidence="1">
    <location>
        <begin position="211"/>
        <end position="224"/>
    </location>
</feature>
<feature type="compositionally biased region" description="Polar residues" evidence="1">
    <location>
        <begin position="237"/>
        <end position="255"/>
    </location>
</feature>
<dbReference type="InParanoid" id="K1VGA1"/>
<protein>
    <submittedName>
        <fullName evidence="3">Uncharacterized protein</fullName>
    </submittedName>
</protein>
<feature type="transmembrane region" description="Helical" evidence="2">
    <location>
        <begin position="155"/>
        <end position="174"/>
    </location>
</feature>